<evidence type="ECO:0000256" key="8">
    <source>
        <dbReference type="SAM" id="MobiDB-lite"/>
    </source>
</evidence>
<dbReference type="Proteomes" id="UP000011777">
    <property type="component" value="Unassembled WGS sequence"/>
</dbReference>
<keyword evidence="6" id="KW-0520">NAD</keyword>
<organism evidence="10 11">
    <name type="scientific">Candida maltosa (strain Xu316)</name>
    <name type="common">Yeast</name>
    <dbReference type="NCBI Taxonomy" id="1245528"/>
    <lineage>
        <taxon>Eukaryota</taxon>
        <taxon>Fungi</taxon>
        <taxon>Dikarya</taxon>
        <taxon>Ascomycota</taxon>
        <taxon>Saccharomycotina</taxon>
        <taxon>Pichiomycetes</taxon>
        <taxon>Debaryomycetaceae</taxon>
        <taxon>Candida/Lodderomyces clade</taxon>
        <taxon>Candida</taxon>
    </lineage>
</organism>
<keyword evidence="5 7" id="KW-0862">Zinc</keyword>
<sequence length="471" mass="53045">MTRFSSSDGNIQRTPDGGGSNRTGAIADGQGIMTPASSDNDAAPVSFTEFIKRFTPDLELQKQYREFIQKEGPQAFLERKINKTMTRRDICILILNLGYPKKVVEDYAIFSLRELATILLRLMLNDSSFKPPREEESSEDDEDSFDSDSDSTTTTTTTTTTTRNSTPIYKRPKETPFKYTLPDFISGLSLANRIMVVTGAGISTSLGIPDFRSFKGLYNQLSKLNLSDPQKVFDLATFMEEPGLFYSIAHMVLPPEGKFALLHAFLKIIQDKGKLLRNYTQNIDNLEERAGIYPDKLIQCHGSFSHARCITCNSLFAGTKIYDHIRKQQIPRCSQCWKDLQEAPLIHGVIKPTITFFGEDLPERYHNNIKSDIRNCDMCIVIGTSLNVNPVAGIIKDIPFDVPKILINKDPIEGMGAFFNLKLYGLCDEVVSYVSKCLGDDWFIPHADHNPNSHFSAVMDNNGTYRIKKLR</sequence>
<evidence type="ECO:0000256" key="7">
    <source>
        <dbReference type="PROSITE-ProRule" id="PRU00236"/>
    </source>
</evidence>
<feature type="compositionally biased region" description="Low complexity" evidence="8">
    <location>
        <begin position="150"/>
        <end position="162"/>
    </location>
</feature>
<comment type="cofactor">
    <cofactor evidence="1">
        <name>Zn(2+)</name>
        <dbReference type="ChEBI" id="CHEBI:29105"/>
    </cofactor>
</comment>
<dbReference type="Gene3D" id="3.40.50.1220">
    <property type="entry name" value="TPP-binding domain"/>
    <property type="match status" value="1"/>
</dbReference>
<keyword evidence="4 7" id="KW-0479">Metal-binding</keyword>
<feature type="binding site" evidence="7">
    <location>
        <position position="333"/>
    </location>
    <ligand>
        <name>Zn(2+)</name>
        <dbReference type="ChEBI" id="CHEBI:29105"/>
    </ligand>
</feature>
<reference evidence="10 11" key="1">
    <citation type="submission" date="2013-02" db="EMBL/GenBank/DDBJ databases">
        <title>Genome sequence of Candida maltosa Xu316, a potential industrial strain for xylitol and ethanol production.</title>
        <authorList>
            <person name="Yu J."/>
            <person name="Wang Q."/>
            <person name="Geng X."/>
            <person name="Bao W."/>
            <person name="He P."/>
            <person name="Cai J."/>
        </authorList>
    </citation>
    <scope>NUCLEOTIDE SEQUENCE [LARGE SCALE GENOMIC DNA]</scope>
    <source>
        <strain evidence="11">Xu316</strain>
    </source>
</reference>
<comment type="similarity">
    <text evidence="2">Belongs to the sirtuin family. Class I subfamily.</text>
</comment>
<dbReference type="Gene3D" id="3.30.1600.10">
    <property type="entry name" value="SIR2/SIRT2 'Small Domain"/>
    <property type="match status" value="1"/>
</dbReference>
<keyword evidence="11" id="KW-1185">Reference proteome</keyword>
<dbReference type="eggNOG" id="KOG2684">
    <property type="taxonomic scope" value="Eukaryota"/>
</dbReference>
<feature type="region of interest" description="Disordered" evidence="8">
    <location>
        <begin position="129"/>
        <end position="171"/>
    </location>
</feature>
<gene>
    <name evidence="10" type="ORF">G210_3413</name>
</gene>
<dbReference type="PANTHER" id="PTHR11085:SF9">
    <property type="entry name" value="NAD-DEPENDENT PROTEIN DEACETYLASE SIRTUIN-1"/>
    <property type="match status" value="1"/>
</dbReference>
<evidence type="ECO:0000256" key="2">
    <source>
        <dbReference type="ARBA" id="ARBA00006924"/>
    </source>
</evidence>
<proteinExistence type="inferred from homology"/>
<evidence type="ECO:0000256" key="6">
    <source>
        <dbReference type="ARBA" id="ARBA00023027"/>
    </source>
</evidence>
<feature type="binding site" evidence="7">
    <location>
        <position position="312"/>
    </location>
    <ligand>
        <name>Zn(2+)</name>
        <dbReference type="ChEBI" id="CHEBI:29105"/>
    </ligand>
</feature>
<feature type="binding site" evidence="7">
    <location>
        <position position="309"/>
    </location>
    <ligand>
        <name>Zn(2+)</name>
        <dbReference type="ChEBI" id="CHEBI:29105"/>
    </ligand>
</feature>
<dbReference type="SUPFAM" id="SSF52467">
    <property type="entry name" value="DHS-like NAD/FAD-binding domain"/>
    <property type="match status" value="1"/>
</dbReference>
<dbReference type="InterPro" id="IPR026591">
    <property type="entry name" value="Sirtuin_cat_small_dom_sf"/>
</dbReference>
<dbReference type="AlphaFoldDB" id="M3K875"/>
<feature type="active site" description="Proton acceptor" evidence="7">
    <location>
        <position position="301"/>
    </location>
</feature>
<feature type="compositionally biased region" description="Polar residues" evidence="8">
    <location>
        <begin position="1"/>
        <end position="13"/>
    </location>
</feature>
<evidence type="ECO:0000256" key="5">
    <source>
        <dbReference type="ARBA" id="ARBA00022833"/>
    </source>
</evidence>
<feature type="region of interest" description="Disordered" evidence="8">
    <location>
        <begin position="1"/>
        <end position="40"/>
    </location>
</feature>
<dbReference type="EMBL" id="AOGT01000022">
    <property type="protein sequence ID" value="EMG51059.1"/>
    <property type="molecule type" value="Genomic_DNA"/>
</dbReference>
<dbReference type="PROSITE" id="PS50305">
    <property type="entry name" value="SIRTUIN"/>
    <property type="match status" value="1"/>
</dbReference>
<evidence type="ECO:0000256" key="1">
    <source>
        <dbReference type="ARBA" id="ARBA00001947"/>
    </source>
</evidence>
<evidence type="ECO:0000256" key="4">
    <source>
        <dbReference type="ARBA" id="ARBA00022723"/>
    </source>
</evidence>
<dbReference type="PANTHER" id="PTHR11085">
    <property type="entry name" value="NAD-DEPENDENT PROTEIN DEACYLASE SIRTUIN-5, MITOCHONDRIAL-RELATED"/>
    <property type="match status" value="1"/>
</dbReference>
<protein>
    <submittedName>
        <fullName evidence="10">NAD-dependent histone deacetylase SIR2</fullName>
    </submittedName>
</protein>
<dbReference type="OrthoDB" id="420264at2759"/>
<dbReference type="InterPro" id="IPR026590">
    <property type="entry name" value="Ssirtuin_cat_dom"/>
</dbReference>
<dbReference type="InterPro" id="IPR050134">
    <property type="entry name" value="NAD-dep_sirtuin_deacylases"/>
</dbReference>
<dbReference type="HOGENOM" id="CLU_023643_5_0_1"/>
<dbReference type="GO" id="GO:0046872">
    <property type="term" value="F:metal ion binding"/>
    <property type="evidence" value="ECO:0007669"/>
    <property type="project" value="UniProtKB-KW"/>
</dbReference>
<feature type="compositionally biased region" description="Acidic residues" evidence="8">
    <location>
        <begin position="136"/>
        <end position="149"/>
    </location>
</feature>
<comment type="caution">
    <text evidence="10">The sequence shown here is derived from an EMBL/GenBank/DDBJ whole genome shotgun (WGS) entry which is preliminary data.</text>
</comment>
<keyword evidence="3" id="KW-0808">Transferase</keyword>
<evidence type="ECO:0000259" key="9">
    <source>
        <dbReference type="PROSITE" id="PS50305"/>
    </source>
</evidence>
<name>M3K875_CANMX</name>
<accession>M3K875</accession>
<feature type="binding site" evidence="7">
    <location>
        <position position="336"/>
    </location>
    <ligand>
        <name>Zn(2+)</name>
        <dbReference type="ChEBI" id="CHEBI:29105"/>
    </ligand>
</feature>
<feature type="domain" description="Deacetylase sirtuin-type" evidence="9">
    <location>
        <begin position="174"/>
        <end position="441"/>
    </location>
</feature>
<dbReference type="OMA" id="PDFRSFK"/>
<dbReference type="InterPro" id="IPR029035">
    <property type="entry name" value="DHS-like_NAD/FAD-binding_dom"/>
</dbReference>
<dbReference type="Pfam" id="PF02146">
    <property type="entry name" value="SIR2"/>
    <property type="match status" value="1"/>
</dbReference>
<evidence type="ECO:0000313" key="11">
    <source>
        <dbReference type="Proteomes" id="UP000011777"/>
    </source>
</evidence>
<dbReference type="InterPro" id="IPR003000">
    <property type="entry name" value="Sirtuin"/>
</dbReference>
<dbReference type="GO" id="GO:0005634">
    <property type="term" value="C:nucleus"/>
    <property type="evidence" value="ECO:0007669"/>
    <property type="project" value="TreeGrafter"/>
</dbReference>
<dbReference type="GO" id="GO:0070403">
    <property type="term" value="F:NAD+ binding"/>
    <property type="evidence" value="ECO:0007669"/>
    <property type="project" value="InterPro"/>
</dbReference>
<evidence type="ECO:0000313" key="10">
    <source>
        <dbReference type="EMBL" id="EMG51059.1"/>
    </source>
</evidence>
<dbReference type="GO" id="GO:0046970">
    <property type="term" value="F:histone H4K16 deacetylase activity, NAD-dependent"/>
    <property type="evidence" value="ECO:0007669"/>
    <property type="project" value="TreeGrafter"/>
</dbReference>
<evidence type="ECO:0000256" key="3">
    <source>
        <dbReference type="ARBA" id="ARBA00022679"/>
    </source>
</evidence>
<dbReference type="STRING" id="1245528.M3K875"/>